<organism evidence="2 3">
    <name type="scientific">Desulfomicrobium orale DSM 12838</name>
    <dbReference type="NCBI Taxonomy" id="888061"/>
    <lineage>
        <taxon>Bacteria</taxon>
        <taxon>Pseudomonadati</taxon>
        <taxon>Thermodesulfobacteriota</taxon>
        <taxon>Desulfovibrionia</taxon>
        <taxon>Desulfovibrionales</taxon>
        <taxon>Desulfomicrobiaceae</taxon>
        <taxon>Desulfomicrobium</taxon>
    </lineage>
</organism>
<reference evidence="3" key="1">
    <citation type="submission" date="2016-02" db="EMBL/GenBank/DDBJ databases">
        <authorList>
            <person name="Holder M.E."/>
            <person name="Ajami N.J."/>
            <person name="Petrosino J.F."/>
        </authorList>
    </citation>
    <scope>NUCLEOTIDE SEQUENCE [LARGE SCALE GENOMIC DNA]</scope>
    <source>
        <strain evidence="3">DSM 12838</strain>
    </source>
</reference>
<dbReference type="KEGG" id="doa:AXF15_04550"/>
<evidence type="ECO:0000313" key="3">
    <source>
        <dbReference type="Proteomes" id="UP000063964"/>
    </source>
</evidence>
<feature type="transmembrane region" description="Helical" evidence="1">
    <location>
        <begin position="111"/>
        <end position="135"/>
    </location>
</feature>
<dbReference type="OrthoDB" id="5471348at2"/>
<dbReference type="Proteomes" id="UP000063964">
    <property type="component" value="Chromosome"/>
</dbReference>
<feature type="transmembrane region" description="Helical" evidence="1">
    <location>
        <begin position="46"/>
        <end position="65"/>
    </location>
</feature>
<gene>
    <name evidence="2" type="ORF">AXF15_04550</name>
</gene>
<evidence type="ECO:0000256" key="1">
    <source>
        <dbReference type="SAM" id="Phobius"/>
    </source>
</evidence>
<proteinExistence type="predicted"/>
<evidence type="ECO:0008006" key="4">
    <source>
        <dbReference type="Google" id="ProtNLM"/>
    </source>
</evidence>
<keyword evidence="1" id="KW-0812">Transmembrane</keyword>
<dbReference type="RefSeq" id="WP_066603896.1">
    <property type="nucleotide sequence ID" value="NZ_CP014230.1"/>
</dbReference>
<keyword evidence="1" id="KW-1133">Transmembrane helix</keyword>
<dbReference type="Pfam" id="PF13301">
    <property type="entry name" value="DUF4079"/>
    <property type="match status" value="1"/>
</dbReference>
<keyword evidence="3" id="KW-1185">Reference proteome</keyword>
<accession>A0A0X8JPD7</accession>
<dbReference type="InterPro" id="IPR025067">
    <property type="entry name" value="DUF4079"/>
</dbReference>
<name>A0A0X8JPD7_9BACT</name>
<feature type="transmembrane region" description="Helical" evidence="1">
    <location>
        <begin position="77"/>
        <end position="99"/>
    </location>
</feature>
<protein>
    <recommendedName>
        <fullName evidence="4">DUF4079 domain-containing protein</fullName>
    </recommendedName>
</protein>
<dbReference type="STRING" id="888061.AXF15_04550"/>
<sequence length="141" mass="15665">MLWIHPLLQLVATGLALYALHLGWIRFRANHLGQKGPFAWKQHVIYGKYAHILWMCGLVLGQYAVSSQWGDNGITGSHYWAGQAMMPCIAGGYITGAIMDRNKKQRMYLPLVHAGFNALAVVLALIEAVTGAMVIRDFMLP</sequence>
<dbReference type="AlphaFoldDB" id="A0A0X8JPD7"/>
<dbReference type="EMBL" id="CP014230">
    <property type="protein sequence ID" value="AMD92452.1"/>
    <property type="molecule type" value="Genomic_DNA"/>
</dbReference>
<keyword evidence="1" id="KW-0472">Membrane</keyword>
<evidence type="ECO:0000313" key="2">
    <source>
        <dbReference type="EMBL" id="AMD92452.1"/>
    </source>
</evidence>
<feature type="transmembrane region" description="Helical" evidence="1">
    <location>
        <begin position="6"/>
        <end position="25"/>
    </location>
</feature>